<organism evidence="4 5">
    <name type="scientific">Oryctolagus cuniculus</name>
    <name type="common">Rabbit</name>
    <dbReference type="NCBI Taxonomy" id="9986"/>
    <lineage>
        <taxon>Eukaryota</taxon>
        <taxon>Metazoa</taxon>
        <taxon>Chordata</taxon>
        <taxon>Craniata</taxon>
        <taxon>Vertebrata</taxon>
        <taxon>Euteleostomi</taxon>
        <taxon>Mammalia</taxon>
        <taxon>Eutheria</taxon>
        <taxon>Euarchontoglires</taxon>
        <taxon>Glires</taxon>
        <taxon>Lagomorpha</taxon>
        <taxon>Leporidae</taxon>
        <taxon>Oryctolagus</taxon>
    </lineage>
</organism>
<evidence type="ECO:0000256" key="2">
    <source>
        <dbReference type="ARBA" id="ARBA00022744"/>
    </source>
</evidence>
<dbReference type="PaxDb" id="9986-ENSOCUP00000004856"/>
<dbReference type="InParanoid" id="G1SPA0"/>
<protein>
    <recommendedName>
        <fullName evidence="3">Keratin-associated protein</fullName>
    </recommendedName>
</protein>
<dbReference type="EMBL" id="AAGW02017630">
    <property type="status" value="NOT_ANNOTATED_CDS"/>
    <property type="molecule type" value="Genomic_DNA"/>
</dbReference>
<dbReference type="eggNOG" id="ENOG502STG2">
    <property type="taxonomic scope" value="Eukaryota"/>
</dbReference>
<dbReference type="EMBL" id="AAGW02017629">
    <property type="status" value="NOT_ANNOTATED_CDS"/>
    <property type="molecule type" value="Genomic_DNA"/>
</dbReference>
<comment type="function">
    <text evidence="1 3">In the hair cortex, hair keratin intermediate filaments are embedded in an interfilamentous matrix, consisting of hair keratin-associated proteins (KRTAP), which are essential for the formation of a rigid and resistant hair shaft through their extensive disulfide bond cross-linking with abundant cysteine residues of hair keratins. The matrix proteins include the high-sulfur and high-glycine-tyrosine keratins.</text>
</comment>
<dbReference type="GO" id="GO:0005829">
    <property type="term" value="C:cytosol"/>
    <property type="evidence" value="ECO:0007669"/>
    <property type="project" value="UniProtKB-ARBA"/>
</dbReference>
<comment type="similarity">
    <text evidence="3">Belongs to the PMG family.</text>
</comment>
<dbReference type="EMBL" id="AAGW02017631">
    <property type="status" value="NOT_ANNOTATED_CDS"/>
    <property type="molecule type" value="Genomic_DNA"/>
</dbReference>
<dbReference type="Proteomes" id="UP000001811">
    <property type="component" value="Chromosome 14"/>
</dbReference>
<reference evidence="4 5" key="1">
    <citation type="journal article" date="2011" name="Nature">
        <title>A high-resolution map of human evolutionary constraint using 29 mammals.</title>
        <authorList>
            <person name="Lindblad-Toh K."/>
            <person name="Garber M."/>
            <person name="Zuk O."/>
            <person name="Lin M.F."/>
            <person name="Parker B.J."/>
            <person name="Washietl S."/>
            <person name="Kheradpour P."/>
            <person name="Ernst J."/>
            <person name="Jordan G."/>
            <person name="Mauceli E."/>
            <person name="Ward L.D."/>
            <person name="Lowe C.B."/>
            <person name="Holloway A.K."/>
            <person name="Clamp M."/>
            <person name="Gnerre S."/>
            <person name="Alfoldi J."/>
            <person name="Beal K."/>
            <person name="Chang J."/>
            <person name="Clawson H."/>
            <person name="Cuff J."/>
            <person name="Di Palma F."/>
            <person name="Fitzgerald S."/>
            <person name="Flicek P."/>
            <person name="Guttman M."/>
            <person name="Hubisz M.J."/>
            <person name="Jaffe D.B."/>
            <person name="Jungreis I."/>
            <person name="Kent W.J."/>
            <person name="Kostka D."/>
            <person name="Lara M."/>
            <person name="Martins A.L."/>
            <person name="Massingham T."/>
            <person name="Moltke I."/>
            <person name="Raney B.J."/>
            <person name="Rasmussen M.D."/>
            <person name="Robinson J."/>
            <person name="Stark A."/>
            <person name="Vilella A.J."/>
            <person name="Wen J."/>
            <person name="Xie X."/>
            <person name="Zody M.C."/>
            <person name="Baldwin J."/>
            <person name="Bloom T."/>
            <person name="Chin C.W."/>
            <person name="Heiman D."/>
            <person name="Nicol R."/>
            <person name="Nusbaum C."/>
            <person name="Young S."/>
            <person name="Wilkinson J."/>
            <person name="Worley K.C."/>
            <person name="Kovar C.L."/>
            <person name="Muzny D.M."/>
            <person name="Gibbs R.A."/>
            <person name="Cree A."/>
            <person name="Dihn H.H."/>
            <person name="Fowler G."/>
            <person name="Jhangiani S."/>
            <person name="Joshi V."/>
            <person name="Lee S."/>
            <person name="Lewis L.R."/>
            <person name="Nazareth L.V."/>
            <person name="Okwuonu G."/>
            <person name="Santibanez J."/>
            <person name="Warren W.C."/>
            <person name="Mardis E.R."/>
            <person name="Weinstock G.M."/>
            <person name="Wilson R.K."/>
            <person name="Delehaunty K."/>
            <person name="Dooling D."/>
            <person name="Fronik C."/>
            <person name="Fulton L."/>
            <person name="Fulton B."/>
            <person name="Graves T."/>
            <person name="Minx P."/>
            <person name="Sodergren E."/>
            <person name="Birney E."/>
            <person name="Margulies E.H."/>
            <person name="Herrero J."/>
            <person name="Green E.D."/>
            <person name="Haussler D."/>
            <person name="Siepel A."/>
            <person name="Goldman N."/>
            <person name="Pollard K.S."/>
            <person name="Pedersen J.S."/>
            <person name="Lander E.S."/>
            <person name="Kellis M."/>
        </authorList>
    </citation>
    <scope>NUCLEOTIDE SEQUENCE [LARGE SCALE GENOMIC DNA]</scope>
    <source>
        <strain evidence="4 5">Thorbecke inbred</strain>
    </source>
</reference>
<evidence type="ECO:0000256" key="1">
    <source>
        <dbReference type="ARBA" id="ARBA00003327"/>
    </source>
</evidence>
<evidence type="ECO:0000313" key="5">
    <source>
        <dbReference type="Proteomes" id="UP000001811"/>
    </source>
</evidence>
<name>G1SPA0_RABIT</name>
<reference evidence="4" key="3">
    <citation type="submission" date="2025-09" db="UniProtKB">
        <authorList>
            <consortium name="Ensembl"/>
        </authorList>
    </citation>
    <scope>IDENTIFICATION</scope>
    <source>
        <strain evidence="4">Thorbecke</strain>
    </source>
</reference>
<comment type="subunit">
    <text evidence="3">Interacts with hair keratins.</text>
</comment>
<dbReference type="InterPro" id="IPR007951">
    <property type="entry name" value="KRTAP_PMG"/>
</dbReference>
<dbReference type="Pfam" id="PF05287">
    <property type="entry name" value="PMG"/>
    <property type="match status" value="1"/>
</dbReference>
<proteinExistence type="inferred from homology"/>
<keyword evidence="5" id="KW-1185">Reference proteome</keyword>
<evidence type="ECO:0000256" key="3">
    <source>
        <dbReference type="RuleBase" id="RU369044"/>
    </source>
</evidence>
<keyword evidence="2 3" id="KW-0416">Keratin</keyword>
<dbReference type="HOGENOM" id="CLU_111618_0_0_1"/>
<reference evidence="4" key="2">
    <citation type="submission" date="2025-08" db="UniProtKB">
        <authorList>
            <consortium name="Ensembl"/>
        </authorList>
    </citation>
    <scope>IDENTIFICATION</scope>
    <source>
        <strain evidence="4">Thorbecke</strain>
    </source>
</reference>
<dbReference type="Ensembl" id="ENSOCUT00000005596.3">
    <property type="protein sequence ID" value="ENSOCUP00000004856.3"/>
    <property type="gene ID" value="ENSOCUG00000005599.3"/>
</dbReference>
<dbReference type="GeneTree" id="ENSGT00940000162756"/>
<evidence type="ECO:0000313" key="4">
    <source>
        <dbReference type="Ensembl" id="ENSOCUP00000004856.3"/>
    </source>
</evidence>
<dbReference type="Bgee" id="ENSOCUG00000005599">
    <property type="expression patterns" value="Expressed in autopod skin and 1 other cell type or tissue"/>
</dbReference>
<sequence length="163" mass="17914">MPYNCCSGNSFSQSFGGYLRYPRSSCGSSYPNNSFYSAGLQCPSTCQLGSSLYSGCQEPGCEPTSCQTSYVVSSPCQTSCYRRRTSTLCNPCRTIYTGCHPLRCGSGHPYSLGCGSRSCYSPCCGFSDFRLQRYRVCGFPSLSYGSRFCFPRYFTARTCQSSC</sequence>
<dbReference type="GO" id="GO:0045095">
    <property type="term" value="C:keratin filament"/>
    <property type="evidence" value="ECO:0007669"/>
    <property type="project" value="UniProtKB-UniRule"/>
</dbReference>
<dbReference type="AlphaFoldDB" id="G1SPA0"/>
<accession>G1SPA0</accession>
<dbReference type="STRING" id="9986.ENSOCUP00000004856"/>